<feature type="domain" description="BEACH" evidence="5">
    <location>
        <begin position="63"/>
        <end position="230"/>
    </location>
</feature>
<feature type="repeat" description="WD" evidence="3">
    <location>
        <begin position="1842"/>
        <end position="1875"/>
    </location>
</feature>
<dbReference type="InterPro" id="IPR011047">
    <property type="entry name" value="Quinoprotein_ADH-like_sf"/>
</dbReference>
<dbReference type="Gene3D" id="1.10.1540.10">
    <property type="entry name" value="BEACH domain"/>
    <property type="match status" value="1"/>
</dbReference>
<dbReference type="STRING" id="33097.A0A150G719"/>
<feature type="region of interest" description="Disordered" evidence="4">
    <location>
        <begin position="1308"/>
        <end position="1345"/>
    </location>
</feature>
<organism evidence="6 7">
    <name type="scientific">Gonium pectorale</name>
    <name type="common">Green alga</name>
    <dbReference type="NCBI Taxonomy" id="33097"/>
    <lineage>
        <taxon>Eukaryota</taxon>
        <taxon>Viridiplantae</taxon>
        <taxon>Chlorophyta</taxon>
        <taxon>core chlorophytes</taxon>
        <taxon>Chlorophyceae</taxon>
        <taxon>CS clade</taxon>
        <taxon>Chlamydomonadales</taxon>
        <taxon>Volvocaceae</taxon>
        <taxon>Gonium</taxon>
    </lineage>
</organism>
<dbReference type="SUPFAM" id="SSF81837">
    <property type="entry name" value="BEACH domain"/>
    <property type="match status" value="1"/>
</dbReference>
<dbReference type="Pfam" id="PF02138">
    <property type="entry name" value="Beach"/>
    <property type="match status" value="1"/>
</dbReference>
<feature type="region of interest" description="Disordered" evidence="4">
    <location>
        <begin position="1230"/>
        <end position="1268"/>
    </location>
</feature>
<feature type="region of interest" description="Disordered" evidence="4">
    <location>
        <begin position="39"/>
        <end position="64"/>
    </location>
</feature>
<feature type="region of interest" description="Disordered" evidence="4">
    <location>
        <begin position="868"/>
        <end position="934"/>
    </location>
</feature>
<dbReference type="InterPro" id="IPR036372">
    <property type="entry name" value="BEACH_dom_sf"/>
</dbReference>
<feature type="region of interest" description="Disordered" evidence="4">
    <location>
        <begin position="1072"/>
        <end position="1093"/>
    </location>
</feature>
<dbReference type="SUPFAM" id="SSF51905">
    <property type="entry name" value="FAD/NAD(P)-binding domain"/>
    <property type="match status" value="1"/>
</dbReference>
<dbReference type="PROSITE" id="PS00678">
    <property type="entry name" value="WD_REPEATS_1"/>
    <property type="match status" value="1"/>
</dbReference>
<feature type="compositionally biased region" description="Pro residues" evidence="4">
    <location>
        <begin position="752"/>
        <end position="767"/>
    </location>
</feature>
<evidence type="ECO:0000256" key="1">
    <source>
        <dbReference type="ARBA" id="ARBA00022574"/>
    </source>
</evidence>
<feature type="region of interest" description="Disordered" evidence="4">
    <location>
        <begin position="1173"/>
        <end position="1194"/>
    </location>
</feature>
<dbReference type="GO" id="GO:0071949">
    <property type="term" value="F:FAD binding"/>
    <property type="evidence" value="ECO:0007669"/>
    <property type="project" value="InterPro"/>
</dbReference>
<sequence length="2726" mass="270702">MLGAGPGLGPIGDVDGAAACGATASGRVVGFGGGGGSNTSAAQCGVGGPEAATSSGGGGASSGAGWHDLTQSRYRQAKGDLQLDVTYASSDVPHHIPQEPLSELSYCIYMARVTPRAVLQRAVRANFEPREYPACLPAMLARSPDECLPQLYTDPSVFRSIHPELPDLQLPPWAASPEEFIRWHRELLESDHVSSQIHHWVDLMFGYKLAIGQIAVQLYLGRACHGPPQRSAYWIRLAARLPAAARRFVRLCWDPKVTAERLLCDSFFGPELHAAHSLLRTTVYLRDIQPLSPQRLQLPATAAARASGVSGTAHGVSAGASAGPSGSGGVMGGGRDGVALAALAAPPLTRLPQQLGALAAAARSARFDELAERRPALELCLPHIMHVLWQAAAFIDSLPAAPAAPAGSASAQAAFRLCTEVYDVLLTLVRLLPPDRVTTSVLPYVCACLSCFTEPEAAAAAPTAAAASHVGAAPRGGSLALPQRLLSAQLHVALLGGADLDTVVQQVLPLLVGALLHLEEGQLPHPPAAAATAASGGDGDGQDPDVSGAMRARRPPSDAGVSPLAAATAMGGDAAIGGVARALAVASVSDAAAAALVAMAGRMPLPLLLERLVGPLLSSLTLSTSVPRLLVQLCAEMGGRLTARHVAPALLRLAILPARRGAAAAGGAGGGGARGRSITSQVAAVMRGVRGGDDSGVGGARGPEEPGASAAAPLDPALQRQIYTALSVLTAVLDLLPREFVPRVFLEGLATPPAPSGGVPSPPPTPGPDGSALSQAPTSPRPVTGAGAGGAAASGTGATAGVGGCLPPLLSCLLDPTAFLVAPGSLTMLAALVLRAFVRLARPENLAWVLVPHLAPLLEHAAPRRRAAYRANGTARRPADGDHGHGHGAATAAGTGVGSQPSSVGSTGSSCVTPRMSSEAGPRPGAVISGGGGGGSAGDVRRASAIAAAGLDAGGGVAVGGPSGAAPQPAGAAEIAGATASTAAAVAAEAGDPEDGYWELVHCVYGYLVDSSGLLTVRTLLRGWKALEEGLSARLGWSPAAAGAWGVSSSSGGGRDADGAAGSADSTVGLAAGAGPTARAPSAGSGGGGSGGGGGRVAAAAAAALEQQMRQEIANKQQRVAAIQGTHLFIKEVGWSAPNTLAGRTSPKDVPAAGAAAASTAAGGGAVRGTLSAAGEGGGGGGNRSSRTSVGALPLSVPDSGEADGYVWPQLLAIGSPTVVEGLAVRGNALSRQPSSGSAAPSIAMNGRRDSGGPGAGGTGSGGGATAEGAKVKGAARASLSDAHHACSATAEATQGYAKAAAEAARSAADASNIVRRSRSAGGGSGGGSGPVPVGIPSRISGGGAASAAGTQAVEAASGGQRPLGSSTMASVFAGSVVTAASAAAAAADLGEAGPVNSASTPGGTRRPRPASPAHPALQLAPACSDPSPITSPQAAAHVPEAVRDADRTVASATYRETESRPITPFPTASAPLSPVNRSAPVREQLLEESSSGARRVAGAGPGAAGGVPALTPLLIPPPLLPDGTAPDTGSQRWAWLPPAHVQYGGHRAAVQSLLLLRAARAGGAVVASLDAAGQLHLWSYDSGQQLACFAPAAAPGVAAGSGGAGAGSGSGGAGGGSGGAGGAGASAGAGGGGGSGGAEAHAGAEAGSAWSDIVDRSGHYLTQQSSEALGWQFMGGLKTSSQLAAATVPQPAAAAGGGGSIGAQLSAASLPAAVAATAAAAVAGGGTLRQGYTVMCGAVDEHRTLYAGTADARLCMLDIERGRVVAEWLAAPAVRIDPDDAISALCTPGGGSDVAGGGLAGSLPAATPASSLFSPEVVVAGSRGGRVVVLDRRCGTAASAFRAHSGEVTAMASYGSHVVLTAGADKLLRVWDLRRCGAGGGGLSGGVAGAGGLTGVVGTGYSSRTGPWSGWQGPRGGAGAGGDSLWGVADALSPVGVGVALYGNDTWYGNGGAPGFVLPAASPSFASGQPTAGVAPPSLLRSHPLPREGVQGLDATFHRAFDMTEHPLTALDDLVSLGIPRVLTSGCQPTAMQGAETLAALVARAAGRISVMAGGGVTAGNAAELVRLTGVTELHSSAKRRQLSPMTYRRPGMSMAAPRPAQDYEWNVADEEAVHQGRGKVCLTQVRPDEGMVQGVNLLLSIRLCNEKHACMHWRVFLVRGTARAAVAAQCGLPAEPVLEERWSDLDVAVVGGGPAGLAAALALLQVLPDLRLKVFEASPAYTHQGAGVGLAANGAKALEALNPTLLHRLLHDAVFLTSSHIYNDQSGERMPWVADNAPLARLQQDGFASCLVPWNSLRTVLYGALPPGVVEFGCKVTGCEALGSARHELEVGCFAPGSGSDNGGGGNGNGSTEGPAAARVSRARARYVIAADGYFSRIRRTLCVPSALDTHAAAASGTTAPALTCFHSWQPVSRDAPLRGPPPRALNIYASGLDANGVPRYVWSLYAPVAALEALGQAYPMQVASAATNSNGTGNGTGRRGRHALLRALAVGAYLPPDVRATLAATPPGAVMEFGMHTHPADSYQPGAWARGRLLLVGDAAHAGWPDGQGANTALEDAAVLGALVRQHGLGEQVAFVAWEACRLPRVRAILTDTPTGPEAATRRSELIASAAFEPLWCPLRQAAAAMAAASAEAGGEAVGDLAGAADLVERVAEAVAKGGTQQGREVILAWSRALVQRTALDKVEVGAVAAAVAAAVAEAPLTGEDEEEARVAVEMAADVLSAR</sequence>
<dbReference type="InterPro" id="IPR052651">
    <property type="entry name" value="WDR81"/>
</dbReference>
<dbReference type="PANTHER" id="PTHR44662:SF1">
    <property type="entry name" value="WD REPEAT-CONTAINING PROTEIN 81"/>
    <property type="match status" value="1"/>
</dbReference>
<evidence type="ECO:0000259" key="5">
    <source>
        <dbReference type="SMART" id="SM01026"/>
    </source>
</evidence>
<feature type="region of interest" description="Disordered" evidence="4">
    <location>
        <begin position="689"/>
        <end position="711"/>
    </location>
</feature>
<dbReference type="Gene3D" id="2.130.10.10">
    <property type="entry name" value="YVTN repeat-like/Quinoprotein amine dehydrogenase"/>
    <property type="match status" value="1"/>
</dbReference>
<dbReference type="Gene3D" id="3.50.50.60">
    <property type="entry name" value="FAD/NAD(P)-binding domain"/>
    <property type="match status" value="1"/>
</dbReference>
<dbReference type="InterPro" id="IPR000409">
    <property type="entry name" value="BEACH_dom"/>
</dbReference>
<comment type="caution">
    <text evidence="6">The sequence shown here is derived from an EMBL/GenBank/DDBJ whole genome shotgun (WGS) entry which is preliminary data.</text>
</comment>
<evidence type="ECO:0000256" key="3">
    <source>
        <dbReference type="PROSITE-ProRule" id="PRU00221"/>
    </source>
</evidence>
<keyword evidence="2" id="KW-0677">Repeat</keyword>
<feature type="region of interest" description="Disordered" evidence="4">
    <location>
        <begin position="752"/>
        <end position="794"/>
    </location>
</feature>
<feature type="compositionally biased region" description="Gly residues" evidence="4">
    <location>
        <begin position="1321"/>
        <end position="1330"/>
    </location>
</feature>
<name>A0A150G719_GONPE</name>
<dbReference type="InterPro" id="IPR036822">
    <property type="entry name" value="CutC-like_dom_sf"/>
</dbReference>
<dbReference type="InterPro" id="IPR001680">
    <property type="entry name" value="WD40_rpt"/>
</dbReference>
<dbReference type="InterPro" id="IPR036188">
    <property type="entry name" value="FAD/NAD-bd_sf"/>
</dbReference>
<dbReference type="SUPFAM" id="SSF50998">
    <property type="entry name" value="Quinoprotein alcohol dehydrogenase-like"/>
    <property type="match status" value="1"/>
</dbReference>
<dbReference type="InterPro" id="IPR005627">
    <property type="entry name" value="CutC-like"/>
</dbReference>
<feature type="compositionally biased region" description="Low complexity" evidence="4">
    <location>
        <begin position="1072"/>
        <end position="1083"/>
    </location>
</feature>
<dbReference type="PROSITE" id="PS50082">
    <property type="entry name" value="WD_REPEATS_2"/>
    <property type="match status" value="1"/>
</dbReference>
<feature type="compositionally biased region" description="Polar residues" evidence="4">
    <location>
        <begin position="1230"/>
        <end position="1239"/>
    </location>
</feature>
<dbReference type="InterPro" id="IPR015943">
    <property type="entry name" value="WD40/YVTN_repeat-like_dom_sf"/>
</dbReference>
<reference evidence="7" key="1">
    <citation type="journal article" date="2016" name="Nat. Commun.">
        <title>The Gonium pectorale genome demonstrates co-option of cell cycle regulation during the evolution of multicellularity.</title>
        <authorList>
            <person name="Hanschen E.R."/>
            <person name="Marriage T.N."/>
            <person name="Ferris P.J."/>
            <person name="Hamaji T."/>
            <person name="Toyoda A."/>
            <person name="Fujiyama A."/>
            <person name="Neme R."/>
            <person name="Noguchi H."/>
            <person name="Minakuchi Y."/>
            <person name="Suzuki M."/>
            <person name="Kawai-Toyooka H."/>
            <person name="Smith D.R."/>
            <person name="Sparks H."/>
            <person name="Anderson J."/>
            <person name="Bakaric R."/>
            <person name="Luria V."/>
            <person name="Karger A."/>
            <person name="Kirschner M.W."/>
            <person name="Durand P.M."/>
            <person name="Michod R.E."/>
            <person name="Nozaki H."/>
            <person name="Olson B.J."/>
        </authorList>
    </citation>
    <scope>NUCLEOTIDE SEQUENCE [LARGE SCALE GENOMIC DNA]</scope>
    <source>
        <strain evidence="7">NIES-2863</strain>
    </source>
</reference>
<dbReference type="OrthoDB" id="538512at2759"/>
<evidence type="ECO:0000313" key="7">
    <source>
        <dbReference type="Proteomes" id="UP000075714"/>
    </source>
</evidence>
<evidence type="ECO:0000256" key="2">
    <source>
        <dbReference type="ARBA" id="ARBA00022737"/>
    </source>
</evidence>
<keyword evidence="7" id="KW-1185">Reference proteome</keyword>
<feature type="compositionally biased region" description="Gly residues" evidence="4">
    <location>
        <begin position="1601"/>
        <end position="1638"/>
    </location>
</feature>
<protein>
    <recommendedName>
        <fullName evidence="5">BEACH domain-containing protein</fullName>
    </recommendedName>
</protein>
<feature type="compositionally biased region" description="Gly residues" evidence="4">
    <location>
        <begin position="1252"/>
        <end position="1266"/>
    </location>
</feature>
<dbReference type="PROSITE" id="PS50294">
    <property type="entry name" value="WD_REPEATS_REGION"/>
    <property type="match status" value="1"/>
</dbReference>
<dbReference type="SUPFAM" id="SSF110395">
    <property type="entry name" value="CutC-like"/>
    <property type="match status" value="1"/>
</dbReference>
<dbReference type="PRINTS" id="PR00420">
    <property type="entry name" value="RNGMNOXGNASE"/>
</dbReference>
<feature type="compositionally biased region" description="Low complexity" evidence="4">
    <location>
        <begin position="888"/>
        <end position="913"/>
    </location>
</feature>
<dbReference type="Pfam" id="PF03932">
    <property type="entry name" value="CutC"/>
    <property type="match status" value="1"/>
</dbReference>
<dbReference type="SMART" id="SM01026">
    <property type="entry name" value="Beach"/>
    <property type="match status" value="1"/>
</dbReference>
<dbReference type="Proteomes" id="UP000075714">
    <property type="component" value="Unassembled WGS sequence"/>
</dbReference>
<dbReference type="InterPro" id="IPR002938">
    <property type="entry name" value="FAD-bd"/>
</dbReference>
<dbReference type="Pfam" id="PF01494">
    <property type="entry name" value="FAD_binding_3"/>
    <property type="match status" value="1"/>
</dbReference>
<gene>
    <name evidence="6" type="ORF">GPECTOR_53g149</name>
</gene>
<evidence type="ECO:0000313" key="6">
    <source>
        <dbReference type="EMBL" id="KXZ45563.1"/>
    </source>
</evidence>
<feature type="region of interest" description="Disordered" evidence="4">
    <location>
        <begin position="1601"/>
        <end position="1642"/>
    </location>
</feature>
<proteinExistence type="predicted"/>
<feature type="region of interest" description="Disordered" evidence="4">
    <location>
        <begin position="1393"/>
        <end position="1477"/>
    </location>
</feature>
<dbReference type="Gene3D" id="3.20.20.380">
    <property type="entry name" value="Copper homeostasis (CutC) domain"/>
    <property type="match status" value="1"/>
</dbReference>
<dbReference type="EMBL" id="LSYV01000054">
    <property type="protein sequence ID" value="KXZ45563.1"/>
    <property type="molecule type" value="Genomic_DNA"/>
</dbReference>
<dbReference type="PANTHER" id="PTHR44662">
    <property type="entry name" value="WD REPEAT-CONTAINING PROTEIN 81"/>
    <property type="match status" value="1"/>
</dbReference>
<dbReference type="InterPro" id="IPR019775">
    <property type="entry name" value="WD40_repeat_CS"/>
</dbReference>
<feature type="region of interest" description="Disordered" evidence="4">
    <location>
        <begin position="526"/>
        <end position="562"/>
    </location>
</feature>
<accession>A0A150G719</accession>
<keyword evidence="1 3" id="KW-0853">WD repeat</keyword>
<evidence type="ECO:0000256" key="4">
    <source>
        <dbReference type="SAM" id="MobiDB-lite"/>
    </source>
</evidence>
<feature type="compositionally biased region" description="Gly residues" evidence="4">
    <location>
        <begin position="1084"/>
        <end position="1093"/>
    </location>
</feature>